<evidence type="ECO:0000256" key="1">
    <source>
        <dbReference type="SAM" id="SignalP"/>
    </source>
</evidence>
<keyword evidence="3" id="KW-1185">Reference proteome</keyword>
<evidence type="ECO:0000313" key="3">
    <source>
        <dbReference type="Proteomes" id="UP000664203"/>
    </source>
</evidence>
<keyword evidence="1" id="KW-0732">Signal</keyword>
<proteinExistence type="predicted"/>
<organism evidence="2 3">
    <name type="scientific">Alectoria fallacina</name>
    <dbReference type="NCBI Taxonomy" id="1903189"/>
    <lineage>
        <taxon>Eukaryota</taxon>
        <taxon>Fungi</taxon>
        <taxon>Dikarya</taxon>
        <taxon>Ascomycota</taxon>
        <taxon>Pezizomycotina</taxon>
        <taxon>Lecanoromycetes</taxon>
        <taxon>OSLEUM clade</taxon>
        <taxon>Lecanoromycetidae</taxon>
        <taxon>Lecanorales</taxon>
        <taxon>Lecanorineae</taxon>
        <taxon>Parmeliaceae</taxon>
        <taxon>Alectoria</taxon>
    </lineage>
</organism>
<feature type="chain" id="PRO_5034678663" evidence="1">
    <location>
        <begin position="18"/>
        <end position="333"/>
    </location>
</feature>
<gene>
    <name evidence="2" type="ORF">ALECFALPRED_006132</name>
</gene>
<dbReference type="EMBL" id="CAJPDR010000039">
    <property type="protein sequence ID" value="CAF9910012.1"/>
    <property type="molecule type" value="Genomic_DNA"/>
</dbReference>
<dbReference type="OrthoDB" id="3944128at2759"/>
<name>A0A8H3I0C5_9LECA</name>
<evidence type="ECO:0000313" key="2">
    <source>
        <dbReference type="EMBL" id="CAF9910012.1"/>
    </source>
</evidence>
<comment type="caution">
    <text evidence="2">The sequence shown here is derived from an EMBL/GenBank/DDBJ whole genome shotgun (WGS) entry which is preliminary data.</text>
</comment>
<accession>A0A8H3I0C5</accession>
<dbReference type="AlphaFoldDB" id="A0A8H3I0C5"/>
<sequence>MLFVILTFALLLPLVRGLLNPKQTPNIQRSVASLLTAYKNVTASQTQGALQFQGTLPTAFYTGTSFLNTNGIAGVAPILAMAVSVGSLLPTSAQSSQIVAVSPLPNEASASTTLGSPITVGSESSATVLEFQASSGETVFIHGSSTSILDAEFTRLPDLVIGSQTITADDKNHYVDPSGHVLAVSSTITLGSGTSATNLALGTQNLLVSGSTASLSSHASAPSAISQIPLPLTINGQTMTANSLGQYDINGQTLTSGGMITVSGTMISLAPDASDAVVGTSTEALTANIAAAFSSGPKITGGQTFEGSTSGARDGLWSSSMVVLVGIAVLLWL</sequence>
<reference evidence="2" key="1">
    <citation type="submission" date="2021-03" db="EMBL/GenBank/DDBJ databases">
        <authorList>
            <person name="Tagirdzhanova G."/>
        </authorList>
    </citation>
    <scope>NUCLEOTIDE SEQUENCE</scope>
</reference>
<dbReference type="Proteomes" id="UP000664203">
    <property type="component" value="Unassembled WGS sequence"/>
</dbReference>
<feature type="signal peptide" evidence="1">
    <location>
        <begin position="1"/>
        <end position="17"/>
    </location>
</feature>
<protein>
    <submittedName>
        <fullName evidence="2">Uncharacterized protein</fullName>
    </submittedName>
</protein>